<organism evidence="1 2">
    <name type="scientific">Erwinia psidii</name>
    <dbReference type="NCBI Taxonomy" id="69224"/>
    <lineage>
        <taxon>Bacteria</taxon>
        <taxon>Pseudomonadati</taxon>
        <taxon>Pseudomonadota</taxon>
        <taxon>Gammaproteobacteria</taxon>
        <taxon>Enterobacterales</taxon>
        <taxon>Erwiniaceae</taxon>
        <taxon>Erwinia</taxon>
    </lineage>
</organism>
<reference evidence="1 2" key="1">
    <citation type="submission" date="2018-10" db="EMBL/GenBank/DDBJ databases">
        <title>Draft genome sequence for the type isolate of Erwinia psidii, agent causal of bacterial blight in guava (Psidium guajava) and wilt and die-back of Eucalyptus spp.</title>
        <authorList>
            <person name="Hermenegildo P.S."/>
            <person name="Santos S.A."/>
            <person name="Guimaraes L.M.S."/>
            <person name="Vidigal P.M.P."/>
            <person name="Pereira I.C."/>
            <person name="Badel J.L."/>
            <person name="Alfenas-Zerbini P."/>
            <person name="Ferreira M.A.S.V."/>
            <person name="Alfenas A.C."/>
        </authorList>
    </citation>
    <scope>NUCLEOTIDE SEQUENCE [LARGE SCALE GENOMIC DNA]</scope>
    <source>
        <strain evidence="1 2">IBSBF 435</strain>
    </source>
</reference>
<dbReference type="RefSeq" id="WP_124232318.1">
    <property type="nucleotide sequence ID" value="NZ_RHHM01000003.1"/>
</dbReference>
<accession>A0A3N6SD48</accession>
<comment type="caution">
    <text evidence="1">The sequence shown here is derived from an EMBL/GenBank/DDBJ whole genome shotgun (WGS) entry which is preliminary data.</text>
</comment>
<dbReference type="EMBL" id="RHHM01000003">
    <property type="protein sequence ID" value="RQM39350.1"/>
    <property type="molecule type" value="Genomic_DNA"/>
</dbReference>
<dbReference type="Proteomes" id="UP000279457">
    <property type="component" value="Unassembled WGS sequence"/>
</dbReference>
<gene>
    <name evidence="1" type="ORF">EB241_06275</name>
</gene>
<dbReference type="AlphaFoldDB" id="A0A3N6SD48"/>
<evidence type="ECO:0000313" key="2">
    <source>
        <dbReference type="Proteomes" id="UP000279457"/>
    </source>
</evidence>
<protein>
    <submittedName>
        <fullName evidence="1">Uncharacterized protein</fullName>
    </submittedName>
</protein>
<sequence length="68" mass="7750">MTQWFARFVAARALQSMNVKIVREQDVSRQKIIIMGNVTLAMVMAWRSKSVLNAGAPDLTDARQQMLR</sequence>
<name>A0A3N6SD48_9GAMM</name>
<keyword evidence="2" id="KW-1185">Reference proteome</keyword>
<evidence type="ECO:0000313" key="1">
    <source>
        <dbReference type="EMBL" id="RQM39350.1"/>
    </source>
</evidence>
<proteinExistence type="predicted"/>